<keyword evidence="2" id="KW-1185">Reference proteome</keyword>
<dbReference type="EMBL" id="KK114374">
    <property type="protein sequence ID" value="KFM62290.1"/>
    <property type="molecule type" value="Genomic_DNA"/>
</dbReference>
<evidence type="ECO:0000313" key="1">
    <source>
        <dbReference type="EMBL" id="KFM62290.1"/>
    </source>
</evidence>
<accession>A0A087TB01</accession>
<evidence type="ECO:0000313" key="2">
    <source>
        <dbReference type="Proteomes" id="UP000054359"/>
    </source>
</evidence>
<protein>
    <submittedName>
        <fullName evidence="1">Uncharacterized protein</fullName>
    </submittedName>
</protein>
<name>A0A087TB01_STEMI</name>
<dbReference type="Proteomes" id="UP000054359">
    <property type="component" value="Unassembled WGS sequence"/>
</dbReference>
<organism evidence="1 2">
    <name type="scientific">Stegodyphus mimosarum</name>
    <name type="common">African social velvet spider</name>
    <dbReference type="NCBI Taxonomy" id="407821"/>
    <lineage>
        <taxon>Eukaryota</taxon>
        <taxon>Metazoa</taxon>
        <taxon>Ecdysozoa</taxon>
        <taxon>Arthropoda</taxon>
        <taxon>Chelicerata</taxon>
        <taxon>Arachnida</taxon>
        <taxon>Araneae</taxon>
        <taxon>Araneomorphae</taxon>
        <taxon>Entelegynae</taxon>
        <taxon>Eresoidea</taxon>
        <taxon>Eresidae</taxon>
        <taxon>Stegodyphus</taxon>
    </lineage>
</organism>
<sequence length="37" mass="4082">MLIMLCLIACVINRKLSSRAAEEAKSSSRSLSVRSTR</sequence>
<dbReference type="AlphaFoldDB" id="A0A087TB01"/>
<feature type="non-terminal residue" evidence="1">
    <location>
        <position position="37"/>
    </location>
</feature>
<reference evidence="1 2" key="1">
    <citation type="submission" date="2013-11" db="EMBL/GenBank/DDBJ databases">
        <title>Genome sequencing of Stegodyphus mimosarum.</title>
        <authorList>
            <person name="Bechsgaard J."/>
        </authorList>
    </citation>
    <scope>NUCLEOTIDE SEQUENCE [LARGE SCALE GENOMIC DNA]</scope>
</reference>
<proteinExistence type="predicted"/>
<gene>
    <name evidence="1" type="ORF">X975_03290</name>
</gene>